<feature type="region of interest" description="Disordered" evidence="1">
    <location>
        <begin position="22"/>
        <end position="69"/>
    </location>
</feature>
<dbReference type="AlphaFoldDB" id="A0A7J5XVN7"/>
<keyword evidence="3" id="KW-1185">Reference proteome</keyword>
<evidence type="ECO:0000313" key="2">
    <source>
        <dbReference type="EMBL" id="KAF3840863.1"/>
    </source>
</evidence>
<reference evidence="2 3" key="1">
    <citation type="submission" date="2020-03" db="EMBL/GenBank/DDBJ databases">
        <title>Dissostichus mawsoni Genome sequencing and assembly.</title>
        <authorList>
            <person name="Park H."/>
        </authorList>
    </citation>
    <scope>NUCLEOTIDE SEQUENCE [LARGE SCALE GENOMIC DNA]</scope>
    <source>
        <strain evidence="2">DM0001</strain>
        <tissue evidence="2">Muscle</tissue>
    </source>
</reference>
<sequence length="82" mass="9773">MDWYMQPGRTSDIICLRCRPKRPGMQRRRKRALSRRRGIGKRVSQALRRSTEDEGRRRKTGSPRKDKVGLQRLQVTMILSHR</sequence>
<evidence type="ECO:0000313" key="3">
    <source>
        <dbReference type="Proteomes" id="UP000518266"/>
    </source>
</evidence>
<gene>
    <name evidence="2" type="ORF">F7725_006725</name>
</gene>
<name>A0A7J5XVN7_DISMA</name>
<dbReference type="EMBL" id="JAAKFY010000020">
    <property type="protein sequence ID" value="KAF3840863.1"/>
    <property type="molecule type" value="Genomic_DNA"/>
</dbReference>
<proteinExistence type="predicted"/>
<accession>A0A7J5XVN7</accession>
<organism evidence="2 3">
    <name type="scientific">Dissostichus mawsoni</name>
    <name type="common">Antarctic cod</name>
    <dbReference type="NCBI Taxonomy" id="36200"/>
    <lineage>
        <taxon>Eukaryota</taxon>
        <taxon>Metazoa</taxon>
        <taxon>Chordata</taxon>
        <taxon>Craniata</taxon>
        <taxon>Vertebrata</taxon>
        <taxon>Euteleostomi</taxon>
        <taxon>Actinopterygii</taxon>
        <taxon>Neopterygii</taxon>
        <taxon>Teleostei</taxon>
        <taxon>Neoteleostei</taxon>
        <taxon>Acanthomorphata</taxon>
        <taxon>Eupercaria</taxon>
        <taxon>Perciformes</taxon>
        <taxon>Notothenioidei</taxon>
        <taxon>Nototheniidae</taxon>
        <taxon>Dissostichus</taxon>
    </lineage>
</organism>
<protein>
    <submittedName>
        <fullName evidence="2">Uncharacterized protein</fullName>
    </submittedName>
</protein>
<feature type="compositionally biased region" description="Basic residues" evidence="1">
    <location>
        <begin position="22"/>
        <end position="40"/>
    </location>
</feature>
<evidence type="ECO:0000256" key="1">
    <source>
        <dbReference type="SAM" id="MobiDB-lite"/>
    </source>
</evidence>
<dbReference type="Proteomes" id="UP000518266">
    <property type="component" value="Unassembled WGS sequence"/>
</dbReference>
<comment type="caution">
    <text evidence="2">The sequence shown here is derived from an EMBL/GenBank/DDBJ whole genome shotgun (WGS) entry which is preliminary data.</text>
</comment>